<evidence type="ECO:0000256" key="7">
    <source>
        <dbReference type="PROSITE-ProRule" id="PRU00047"/>
    </source>
</evidence>
<dbReference type="InterPro" id="IPR043502">
    <property type="entry name" value="DNA/RNA_pol_sf"/>
</dbReference>
<keyword evidence="6" id="KW-0695">RNA-directed DNA polymerase</keyword>
<dbReference type="Pfam" id="PF17917">
    <property type="entry name" value="RT_RNaseH"/>
    <property type="match status" value="1"/>
</dbReference>
<dbReference type="InterPro" id="IPR036397">
    <property type="entry name" value="RNaseH_sf"/>
</dbReference>
<dbReference type="InterPro" id="IPR041588">
    <property type="entry name" value="Integrase_H2C2"/>
</dbReference>
<dbReference type="PROSITE" id="PS50878">
    <property type="entry name" value="RT_POL"/>
    <property type="match status" value="1"/>
</dbReference>
<dbReference type="Pfam" id="PF00078">
    <property type="entry name" value="RVT_1"/>
    <property type="match status" value="1"/>
</dbReference>
<reference evidence="11" key="1">
    <citation type="journal article" date="2019" name="Sci. Rep.">
        <title>Draft genome of Tanacetum cinerariifolium, the natural source of mosquito coil.</title>
        <authorList>
            <person name="Yamashiro T."/>
            <person name="Shiraishi A."/>
            <person name="Satake H."/>
            <person name="Nakayama K."/>
        </authorList>
    </citation>
    <scope>NUCLEOTIDE SEQUENCE</scope>
</reference>
<keyword evidence="5" id="KW-0378">Hydrolase</keyword>
<accession>A0A6L2JYG4</accession>
<name>A0A6L2JYG4_TANCI</name>
<dbReference type="InterPro" id="IPR036875">
    <property type="entry name" value="Znf_CCHC_sf"/>
</dbReference>
<dbReference type="InterPro" id="IPR000477">
    <property type="entry name" value="RT_dom"/>
</dbReference>
<keyword evidence="2" id="KW-0548">Nucleotidyltransferase</keyword>
<dbReference type="CDD" id="cd01647">
    <property type="entry name" value="RT_LTR"/>
    <property type="match status" value="1"/>
</dbReference>
<keyword evidence="1" id="KW-0808">Transferase</keyword>
<dbReference type="GO" id="GO:0008270">
    <property type="term" value="F:zinc ion binding"/>
    <property type="evidence" value="ECO:0007669"/>
    <property type="project" value="UniProtKB-KW"/>
</dbReference>
<evidence type="ECO:0000256" key="6">
    <source>
        <dbReference type="ARBA" id="ARBA00022918"/>
    </source>
</evidence>
<dbReference type="GO" id="GO:0003676">
    <property type="term" value="F:nucleic acid binding"/>
    <property type="evidence" value="ECO:0007669"/>
    <property type="project" value="InterPro"/>
</dbReference>
<evidence type="ECO:0000313" key="11">
    <source>
        <dbReference type="EMBL" id="GEU41789.1"/>
    </source>
</evidence>
<evidence type="ECO:0000256" key="5">
    <source>
        <dbReference type="ARBA" id="ARBA00022801"/>
    </source>
</evidence>
<keyword evidence="4" id="KW-0255">Endonuclease</keyword>
<evidence type="ECO:0008006" key="12">
    <source>
        <dbReference type="Google" id="ProtNLM"/>
    </source>
</evidence>
<dbReference type="GO" id="GO:0003964">
    <property type="term" value="F:RNA-directed DNA polymerase activity"/>
    <property type="evidence" value="ECO:0007669"/>
    <property type="project" value="UniProtKB-KW"/>
</dbReference>
<feature type="region of interest" description="Disordered" evidence="8">
    <location>
        <begin position="158"/>
        <end position="180"/>
    </location>
</feature>
<dbReference type="SUPFAM" id="SSF56672">
    <property type="entry name" value="DNA/RNA polymerases"/>
    <property type="match status" value="1"/>
</dbReference>
<dbReference type="CDD" id="cd09274">
    <property type="entry name" value="RNase_HI_RT_Ty3"/>
    <property type="match status" value="1"/>
</dbReference>
<keyword evidence="7" id="KW-0479">Metal-binding</keyword>
<dbReference type="InterPro" id="IPR043128">
    <property type="entry name" value="Rev_trsase/Diguanyl_cyclase"/>
</dbReference>
<keyword evidence="7" id="KW-0862">Zinc</keyword>
<organism evidence="11">
    <name type="scientific">Tanacetum cinerariifolium</name>
    <name type="common">Dalmatian daisy</name>
    <name type="synonym">Chrysanthemum cinerariifolium</name>
    <dbReference type="NCBI Taxonomy" id="118510"/>
    <lineage>
        <taxon>Eukaryota</taxon>
        <taxon>Viridiplantae</taxon>
        <taxon>Streptophyta</taxon>
        <taxon>Embryophyta</taxon>
        <taxon>Tracheophyta</taxon>
        <taxon>Spermatophyta</taxon>
        <taxon>Magnoliopsida</taxon>
        <taxon>eudicotyledons</taxon>
        <taxon>Gunneridae</taxon>
        <taxon>Pentapetalae</taxon>
        <taxon>asterids</taxon>
        <taxon>campanulids</taxon>
        <taxon>Asterales</taxon>
        <taxon>Asteraceae</taxon>
        <taxon>Asteroideae</taxon>
        <taxon>Anthemideae</taxon>
        <taxon>Anthemidinae</taxon>
        <taxon>Tanacetum</taxon>
    </lineage>
</organism>
<feature type="domain" description="Reverse transcriptase" evidence="10">
    <location>
        <begin position="348"/>
        <end position="551"/>
    </location>
</feature>
<dbReference type="SUPFAM" id="SSF53098">
    <property type="entry name" value="Ribonuclease H-like"/>
    <property type="match status" value="1"/>
</dbReference>
<evidence type="ECO:0000256" key="8">
    <source>
        <dbReference type="SAM" id="MobiDB-lite"/>
    </source>
</evidence>
<dbReference type="InterPro" id="IPR041373">
    <property type="entry name" value="RT_RNaseH"/>
</dbReference>
<dbReference type="InterPro" id="IPR012337">
    <property type="entry name" value="RNaseH-like_sf"/>
</dbReference>
<sequence>MGTPTQNLCDYWSGWIWTPVWAIGVIRDLGFGSDVGHHSRLFEENVRNVLVNGNRVGCSHKEFLACNPKEYDGKGVVVFLTRWIDKMENVQDMSGCSVDHKVKYTAGSFMEFCPSHEMKRLVPHLVTLDSRKIKRYVYGLALQICRMVTAMKPKTIQKADKSGRGDNKRTRTGNDFAANPVGRENMGAWPKCTTCMPRNVNPVNVRNPTVRACYECGSTDHGHRNQRNQARGRAFILGAEEAHQDPNIMTGIEPSELGFRYEIEIASGQLVEIDKVIKGCKVEIKGPVFDIDLIPFGHGSFDVIIDGEVLRVSRKIPKEKVRLLMSDKASDKKQKEIVVVRDFPEVVLDDLSRFPPVWEIEFRIKLIPEAVSIIKSPYRLAPSELEELSGQLKELQDKGFIRPSLPPWGAPVLFVKKKNGLMIYLTNYKGRSFFFKIDLRSGYHQLSVHENDIPKAAFRTCYGHFKFTGMPFGLTNAPTVFVDLMNRVCRPYLDKFVIVFIDNILIYPKTREDHVEHLRLVLELLKKKNLYAKFYKCEFWLREVQFLGHVINGNGIHVDHSKIEAVKNWKALRTPTEVRSFLGLAGYYHRFIENFSKDKLCNASVLALLDGPEDLMVYCDAFGIGLGCVLMQRVVFALKIWRNYLYGTKSVIYTDHKSLRHIFSKKKLNMRQHRWIELFSDYDCEIRYHPSKANVLVDALSRKERVKPKRVRTMNMILRLSIKDRILSAQKEAVDESVGLQKGADKMYYDLRDRYWWPRRKKDIAEYVSKCLTCLKVKAEHQRPSGMLQQLEIPVWKWEGITMDFVTKLPNTSSGYDTIWVIVDRLTKSAHFLPMREDYKMYRLATLYLNKIVVRHEQAYYSDSERYAYSVRPRLGGSWDVHFSLVEFSYNNSYHSNVTCALFEALYGRKCRLPIMWAEAGHDRQKSYADRRRKPLEFSVGDYVLLKVSPWKGVKCLADPTLQVPLDEIQVDSKLNFMEEPVEILEREFKKLKRSRIAVIKTSCRIDGGDFMIIVVRLPSVFEIIGSDGYAYPVFVRLLDRMDYALWEVIEIGATMPKINVVEGVTTEVPITTAEEKAQKRLEVKARSTLMMGISNEHQLKFNSIKDAKKLLKAIEKRFGGNAATKKTQRNLLKQQYENFTALSSKMLDQTFNRLQKLVIQLEILDEKLSQEGVNKKLLRSLSPEWNTRVVIWRNKTSLDTMSMSDLYNNLKMYEPEVKGMSSLSSSTQSIAFVSSSNNNTSSTNEAVNTAQEVNTANEVSTTSTQVNASYSINIDNLIDAVIYDMEKMDLRWQMAMLTMRARRFLNKTRRKLTVNGNETIGFDKSNVECYNCHKRGNFARECRALRNQDNKHKESLRRSVLMETSTSTALVSCDGSGSKVSNDSTCLKSCLETVKLLKSQNDQLSKDLKKFKLMVLAMSSKEEHKAVRKNDDAPIIKEWVSDGKEENVSQPKIEKKTVRPSIVKKEFVKSKQQEKTARKTVKQVQKQVIMLFKLERRQNMSKITVCYHYGLLIHHFPKIQRVLMMMDLNLKVMIEIRLMRIQVKNVNIMIKREEDNVNSTNNVNTISSTVNAASTNKVNADGRIIRSELPFDLNMPALEDVSIFNFSNNDEDDGAMTDINNLDTTI</sequence>
<dbReference type="PANTHER" id="PTHR37984:SF5">
    <property type="entry name" value="PROTEIN NYNRIN-LIKE"/>
    <property type="match status" value="1"/>
</dbReference>
<dbReference type="EMBL" id="BKCJ010001483">
    <property type="protein sequence ID" value="GEU41789.1"/>
    <property type="molecule type" value="Genomic_DNA"/>
</dbReference>
<evidence type="ECO:0000256" key="3">
    <source>
        <dbReference type="ARBA" id="ARBA00022722"/>
    </source>
</evidence>
<proteinExistence type="predicted"/>
<evidence type="ECO:0000256" key="2">
    <source>
        <dbReference type="ARBA" id="ARBA00022695"/>
    </source>
</evidence>
<evidence type="ECO:0000259" key="10">
    <source>
        <dbReference type="PROSITE" id="PS50878"/>
    </source>
</evidence>
<evidence type="ECO:0000256" key="1">
    <source>
        <dbReference type="ARBA" id="ARBA00022679"/>
    </source>
</evidence>
<evidence type="ECO:0000256" key="4">
    <source>
        <dbReference type="ARBA" id="ARBA00022759"/>
    </source>
</evidence>
<feature type="domain" description="CCHC-type" evidence="9">
    <location>
        <begin position="1330"/>
        <end position="1344"/>
    </location>
</feature>
<feature type="compositionally biased region" description="Basic and acidic residues" evidence="8">
    <location>
        <begin position="158"/>
        <end position="169"/>
    </location>
</feature>
<evidence type="ECO:0000259" key="9">
    <source>
        <dbReference type="PROSITE" id="PS50158"/>
    </source>
</evidence>
<dbReference type="GO" id="GO:0004519">
    <property type="term" value="F:endonuclease activity"/>
    <property type="evidence" value="ECO:0007669"/>
    <property type="project" value="UniProtKB-KW"/>
</dbReference>
<protein>
    <recommendedName>
        <fullName evidence="12">Reverse transcriptase</fullName>
    </recommendedName>
</protein>
<dbReference type="Gene3D" id="3.30.70.270">
    <property type="match status" value="2"/>
</dbReference>
<dbReference type="InterPro" id="IPR050951">
    <property type="entry name" value="Retrovirus_Pol_polyprotein"/>
</dbReference>
<dbReference type="Gene3D" id="3.10.10.10">
    <property type="entry name" value="HIV Type 1 Reverse Transcriptase, subunit A, domain 1"/>
    <property type="match status" value="2"/>
</dbReference>
<dbReference type="PROSITE" id="PS50158">
    <property type="entry name" value="ZF_CCHC"/>
    <property type="match status" value="1"/>
</dbReference>
<dbReference type="Gene3D" id="3.30.420.10">
    <property type="entry name" value="Ribonuclease H-like superfamily/Ribonuclease H"/>
    <property type="match status" value="1"/>
</dbReference>
<comment type="caution">
    <text evidence="11">The sequence shown here is derived from an EMBL/GenBank/DDBJ whole genome shotgun (WGS) entry which is preliminary data.</text>
</comment>
<dbReference type="InterPro" id="IPR001878">
    <property type="entry name" value="Znf_CCHC"/>
</dbReference>
<dbReference type="Pfam" id="PF14223">
    <property type="entry name" value="Retrotran_gag_2"/>
    <property type="match status" value="1"/>
</dbReference>
<dbReference type="PANTHER" id="PTHR37984">
    <property type="entry name" value="PROTEIN CBG26694"/>
    <property type="match status" value="1"/>
</dbReference>
<dbReference type="Pfam" id="PF17921">
    <property type="entry name" value="Integrase_H2C2"/>
    <property type="match status" value="1"/>
</dbReference>
<keyword evidence="7" id="KW-0863">Zinc-finger</keyword>
<dbReference type="SUPFAM" id="SSF57756">
    <property type="entry name" value="Retrovirus zinc finger-like domains"/>
    <property type="match status" value="1"/>
</dbReference>
<gene>
    <name evidence="11" type="ORF">Tci_013767</name>
</gene>
<dbReference type="GO" id="GO:0016787">
    <property type="term" value="F:hydrolase activity"/>
    <property type="evidence" value="ECO:0007669"/>
    <property type="project" value="UniProtKB-KW"/>
</dbReference>
<keyword evidence="3" id="KW-0540">Nuclease</keyword>